<gene>
    <name evidence="1" type="ORF">MLD38_025869</name>
</gene>
<reference evidence="2" key="1">
    <citation type="journal article" date="2023" name="Front. Plant Sci.">
        <title>Chromosomal-level genome assembly of Melastoma candidum provides insights into trichome evolution.</title>
        <authorList>
            <person name="Zhong Y."/>
            <person name="Wu W."/>
            <person name="Sun C."/>
            <person name="Zou P."/>
            <person name="Liu Y."/>
            <person name="Dai S."/>
            <person name="Zhou R."/>
        </authorList>
    </citation>
    <scope>NUCLEOTIDE SEQUENCE [LARGE SCALE GENOMIC DNA]</scope>
</reference>
<accession>A0ACB9NXQ7</accession>
<evidence type="ECO:0000313" key="1">
    <source>
        <dbReference type="EMBL" id="KAI4341107.1"/>
    </source>
</evidence>
<sequence>MEVGSASAVSDGGNDMVNGGSVPELDNKKLVEGEIKSKRKMKTASQLETLEKTYAVEQYPSETIRAELSVQLGLSDRQLQMWFCHRRLKDRKGSSNKRVRQDSPAVAVSMEASLHPDVPNEHGHGSVGGQISVSHQTMESWHEARPVVTDVTGIPGDYPVTRRYFEPEQSISVRRVMAFVEAQLGESIRNDGPILGMEFDPLPPDAFGRPIRGAAFACTMQSGRGFEMKYENRDIARPVHEYQFLPEKPTVRAEGHERIASSYHHGSALENTNAGVPSISSGHQLFDVTDMTSGYGHPSQIPTLSLLPPSRSKSQNLASAAEDYHIDPQKNSTLTLEIENGLGVHPVDAMEDHVLPSDRWFVHKEEILRVEKKRKSEEARMAREVEAHEKRIRKELKRQDALRRKQEELTRKEMERYNRERQREEERHLRERQREVERHEREQRRELEKREKFLQKQSIRAEKMRAKEELRKEREAARLKAASQRAIARRIVKESVELIEDEKLELMELAASSNGLSSIVHLDIDMLQNLESFRDSLVAFPPQSVQLKKPFSIQPWCPSEENIGNLLMAWRFLIGFADVLNLWPFTLDEFVQALHDYDSRLLGEIHVSLLRSILKDIENVGTVPTATVGASGNSVANPGCGHLQIVEGACAWGFDIQSWHRNLNQSTWPEILRQLALSAGFGPKIKKRNTDQPYLPDDNDEVDDGRHVISTLRNGVAAENAFAKMQERGLSSLRRSRHRLTPGTVKFAAFHVLSLEGDEGLSILEVADRIQKYGLRDLTTSKTPEASVAAALSRDTKLFERTAPSTYCVRPAYRKDPADAETLLSAAKERIREFKSGVVEGEEGDVAERDDDSESDSLENPDVNDLITELNSNKKVSTEETGKPNSESPANGNNDDEKLKLDQNGNERGNACFSSTHSEALPLSPSTRAVDQSSDSFSILDKVDGLQDTDLEERDLGEPWVLGLMEGEYANLSVQERLDALISLIDVAIEGISIHNVLEERLEAANAMKKQMWAEGQIDKRRMREDFVTRVHYSPNLGNKTETNVSCLPVEGQNLLPVIDDGNNHMPAGSVVQQELTTDQRNCSPSLISFSVDTNLQPQHFTVNGTENLPLLQAGFAMEMSRSCLKSYISYKAEQMYVYRSLPLGQDRRRNRYWQFVTSASCNDPGSGRIFVELHDGRWRLIDTEEGFDSLVAALDVRGSRESFLYCMLLKIEGSFKETLRKYPPTNVCKRHTTEGPESGTSTASPSSFLDVADSEESEASTSFRIEVGRKPREKNNALRRYQDFEDWMLKECLSTSKLRAVTHQNKRCKQFLDVCNWCLNINFTDIDQCPLCSNLVLPETSAQGKGMLPSMSPSAREGVDFSPVRIKVLKMQLSLIEASIPPESLGTIWTDEYRRYWAVKLYSASLPEELLQALTLLESAIQRDYLSLTFETTNELLRIPTSPSTSPGFLANFEDVPILPWIPKTTAAVALRVLQLDSAITYSPNQELDDMADDRSEGVGTSSKCEVEQNRPNQVGNGGLEDNRVDPGGMLNKSGRGGRGGRGRGISGPRSVRPQRKRTSSRFGYGREVSVVTNGEKSRQAPTRGRPRTRSGRRRAQRSSRNRQKEVVKKTAADIKARYPEKEEMAGEPSRVWGEGNLIGGDENRELPLEEDENDSSSERSDFEDEDGRTARYGYEVAEEDDAEDRSRKSDDLFGRRVYKDDDGYEDDDNDDNGDEDDEEEDDSYVDLCTNEESDADDLRDDDGVGFRKLDPDEGLGSTSSESS</sequence>
<name>A0ACB9NXQ7_9MYRT</name>
<protein>
    <submittedName>
        <fullName evidence="1">Uncharacterized protein</fullName>
    </submittedName>
</protein>
<keyword evidence="2" id="KW-1185">Reference proteome</keyword>
<evidence type="ECO:0000313" key="2">
    <source>
        <dbReference type="Proteomes" id="UP001057402"/>
    </source>
</evidence>
<organism evidence="1 2">
    <name type="scientific">Melastoma candidum</name>
    <dbReference type="NCBI Taxonomy" id="119954"/>
    <lineage>
        <taxon>Eukaryota</taxon>
        <taxon>Viridiplantae</taxon>
        <taxon>Streptophyta</taxon>
        <taxon>Embryophyta</taxon>
        <taxon>Tracheophyta</taxon>
        <taxon>Spermatophyta</taxon>
        <taxon>Magnoliopsida</taxon>
        <taxon>eudicotyledons</taxon>
        <taxon>Gunneridae</taxon>
        <taxon>Pentapetalae</taxon>
        <taxon>rosids</taxon>
        <taxon>malvids</taxon>
        <taxon>Myrtales</taxon>
        <taxon>Melastomataceae</taxon>
        <taxon>Melastomatoideae</taxon>
        <taxon>Melastomateae</taxon>
        <taxon>Melastoma</taxon>
    </lineage>
</organism>
<comment type="caution">
    <text evidence="1">The sequence shown here is derived from an EMBL/GenBank/DDBJ whole genome shotgun (WGS) entry which is preliminary data.</text>
</comment>
<dbReference type="Proteomes" id="UP001057402">
    <property type="component" value="Chromosome 7"/>
</dbReference>
<dbReference type="EMBL" id="CM042886">
    <property type="protein sequence ID" value="KAI4341107.1"/>
    <property type="molecule type" value="Genomic_DNA"/>
</dbReference>
<proteinExistence type="predicted"/>